<dbReference type="EMBL" id="KB908918">
    <property type="protein sequence ID" value="EOB15052.1"/>
    <property type="molecule type" value="Genomic_DNA"/>
</dbReference>
<dbReference type="PANTHER" id="PTHR12785:SF6">
    <property type="entry name" value="SPLICING FACTOR 3B SUBUNIT 2"/>
    <property type="match status" value="1"/>
</dbReference>
<organism evidence="3 4">
    <name type="scientific">Nosema bombycis (strain CQ1 / CVCC 102059)</name>
    <name type="common">Microsporidian parasite</name>
    <name type="synonym">Pebrine of silkworm</name>
    <dbReference type="NCBI Taxonomy" id="578461"/>
    <lineage>
        <taxon>Eukaryota</taxon>
        <taxon>Fungi</taxon>
        <taxon>Fungi incertae sedis</taxon>
        <taxon>Microsporidia</taxon>
        <taxon>Nosematidae</taxon>
        <taxon>Nosema</taxon>
    </lineage>
</organism>
<dbReference type="Proteomes" id="UP000016927">
    <property type="component" value="Unassembled WGS sequence"/>
</dbReference>
<proteinExistence type="predicted"/>
<dbReference type="InterPro" id="IPR052584">
    <property type="entry name" value="U2_snRNP_Complex_Component"/>
</dbReference>
<dbReference type="PANTHER" id="PTHR12785">
    <property type="entry name" value="SPLICING FACTOR 3B"/>
    <property type="match status" value="1"/>
</dbReference>
<accession>R0KXW2</accession>
<feature type="region of interest" description="Disordered" evidence="1">
    <location>
        <begin position="260"/>
        <end position="292"/>
    </location>
</feature>
<dbReference type="HOGENOM" id="CLU_055318_0_0_1"/>
<evidence type="ECO:0000313" key="4">
    <source>
        <dbReference type="Proteomes" id="UP000016927"/>
    </source>
</evidence>
<dbReference type="Pfam" id="PF04046">
    <property type="entry name" value="PSP"/>
    <property type="match status" value="1"/>
</dbReference>
<evidence type="ECO:0000256" key="1">
    <source>
        <dbReference type="SAM" id="MobiDB-lite"/>
    </source>
</evidence>
<protein>
    <submittedName>
        <fullName evidence="3">Spliceosome-associated protein 145</fullName>
    </submittedName>
</protein>
<gene>
    <name evidence="3" type="primary">SA145</name>
    <name evidence="3" type="ORF">NBO_10g0042</name>
</gene>
<dbReference type="STRING" id="578461.R0KXW2"/>
<evidence type="ECO:0000259" key="2">
    <source>
        <dbReference type="SMART" id="SM00581"/>
    </source>
</evidence>
<dbReference type="InterPro" id="IPR006568">
    <property type="entry name" value="PSP_pro-rich"/>
</dbReference>
<reference evidence="3 4" key="1">
    <citation type="journal article" date="2013" name="BMC Genomics">
        <title>Comparative genomics of parasitic silkworm microsporidia reveal an association between genome expansion and host adaptation.</title>
        <authorList>
            <person name="Pan G."/>
            <person name="Xu J."/>
            <person name="Li T."/>
            <person name="Xia Q."/>
            <person name="Liu S.L."/>
            <person name="Zhang G."/>
            <person name="Li S."/>
            <person name="Li C."/>
            <person name="Liu H."/>
            <person name="Yang L."/>
            <person name="Liu T."/>
            <person name="Zhang X."/>
            <person name="Wu Z."/>
            <person name="Fan W."/>
            <person name="Dang X."/>
            <person name="Xiang H."/>
            <person name="Tao M."/>
            <person name="Li Y."/>
            <person name="Hu J."/>
            <person name="Li Z."/>
            <person name="Lin L."/>
            <person name="Luo J."/>
            <person name="Geng L."/>
            <person name="Wang L."/>
            <person name="Long M."/>
            <person name="Wan Y."/>
            <person name="He N."/>
            <person name="Zhang Z."/>
            <person name="Lu C."/>
            <person name="Keeling P.J."/>
            <person name="Wang J."/>
            <person name="Xiang Z."/>
            <person name="Zhou Z."/>
        </authorList>
    </citation>
    <scope>NUCLEOTIDE SEQUENCE [LARGE SCALE GENOMIC DNA]</scope>
    <source>
        <strain evidence="4">CQ1 / CVCC 102059</strain>
    </source>
</reference>
<evidence type="ECO:0000313" key="3">
    <source>
        <dbReference type="EMBL" id="EOB15052.1"/>
    </source>
</evidence>
<dbReference type="SMART" id="SM00581">
    <property type="entry name" value="PSP"/>
    <property type="match status" value="1"/>
</dbReference>
<feature type="compositionally biased region" description="Basic and acidic residues" evidence="1">
    <location>
        <begin position="275"/>
        <end position="286"/>
    </location>
</feature>
<dbReference type="VEuPathDB" id="MicrosporidiaDB:NBO_10g0042"/>
<dbReference type="AlphaFoldDB" id="R0KXW2"/>
<dbReference type="OrthoDB" id="10260794at2759"/>
<feature type="domain" description="PSP proline-rich" evidence="2">
    <location>
        <begin position="148"/>
        <end position="201"/>
    </location>
</feature>
<keyword evidence="4" id="KW-1185">Reference proteome</keyword>
<name>R0KXW2_NOSB1</name>
<sequence length="306" mass="35554">MYGPDYSFLISNNKKTKNKKERKSILRQKLYDEYKKIVPYPDLLEIEDIKSPNVVLLNKMKGLDGTVKVLDRWKFKNLFPKNYKKKDLDLGIPHDLIPNLENLENNRVYPKLGLTSVNPENLSKLFKPLDRPLTKFGEIFDFTWNFERKQCVPGKISLNLRKALGILDKGPPPWLFKMQELGPPPGWPGVLFPGVNTDIPLGCVYGYEPNGWGKLPKNVIPRDIKDTFLSKNQYTSLSYLDDLDKEFLVKSNEITQQKEQFLDKNKSQPDLPDEVNDKKLTEDSKKNNVKKKRLTAEEKLKKKFKL</sequence>